<organism evidence="1 2">
    <name type="scientific">Chondrus crispus</name>
    <name type="common">Carrageen Irish moss</name>
    <name type="synonym">Polymorpha crispa</name>
    <dbReference type="NCBI Taxonomy" id="2769"/>
    <lineage>
        <taxon>Eukaryota</taxon>
        <taxon>Rhodophyta</taxon>
        <taxon>Florideophyceae</taxon>
        <taxon>Rhodymeniophycidae</taxon>
        <taxon>Gigartinales</taxon>
        <taxon>Gigartinaceae</taxon>
        <taxon>Chondrus</taxon>
    </lineage>
</organism>
<dbReference type="Gramene" id="CDF32767">
    <property type="protein sequence ID" value="CDF32767"/>
    <property type="gene ID" value="CHC_T00001633001"/>
</dbReference>
<evidence type="ECO:0000313" key="2">
    <source>
        <dbReference type="Proteomes" id="UP000012073"/>
    </source>
</evidence>
<name>R7Q2E8_CHOCR</name>
<sequence length="156" mass="17267">MIRSFNLHHLPFPNGLIKLSSVFDWNNLILIAMHRQDAGPLLQHLHSCRHIHSGALLHLLPRHLVHQRYKISISIDPGSCYGDRGATLHGRHSLRSEQGVHATLHPPPAGQVNNPVDIVILLPIQQHDAGALRVPDDGAHFKAAITAQLLDEGRRG</sequence>
<accession>R7Q2E8</accession>
<dbReference type="Proteomes" id="UP000012073">
    <property type="component" value="Unassembled WGS sequence"/>
</dbReference>
<protein>
    <submittedName>
        <fullName evidence="1">Uncharacterized protein</fullName>
    </submittedName>
</protein>
<dbReference type="RefSeq" id="XP_005712568.1">
    <property type="nucleotide sequence ID" value="XM_005712511.1"/>
</dbReference>
<dbReference type="GeneID" id="17320280"/>
<reference evidence="2" key="1">
    <citation type="journal article" date="2013" name="Proc. Natl. Acad. Sci. U.S.A.">
        <title>Genome structure and metabolic features in the red seaweed Chondrus crispus shed light on evolution of the Archaeplastida.</title>
        <authorList>
            <person name="Collen J."/>
            <person name="Porcel B."/>
            <person name="Carre W."/>
            <person name="Ball S.G."/>
            <person name="Chaparro C."/>
            <person name="Tonon T."/>
            <person name="Barbeyron T."/>
            <person name="Michel G."/>
            <person name="Noel B."/>
            <person name="Valentin K."/>
            <person name="Elias M."/>
            <person name="Artiguenave F."/>
            <person name="Arun A."/>
            <person name="Aury J.M."/>
            <person name="Barbosa-Neto J.F."/>
            <person name="Bothwell J.H."/>
            <person name="Bouget F.Y."/>
            <person name="Brillet L."/>
            <person name="Cabello-Hurtado F."/>
            <person name="Capella-Gutierrez S."/>
            <person name="Charrier B."/>
            <person name="Cladiere L."/>
            <person name="Cock J.M."/>
            <person name="Coelho S.M."/>
            <person name="Colleoni C."/>
            <person name="Czjzek M."/>
            <person name="Da Silva C."/>
            <person name="Delage L."/>
            <person name="Denoeud F."/>
            <person name="Deschamps P."/>
            <person name="Dittami S.M."/>
            <person name="Gabaldon T."/>
            <person name="Gachon C.M."/>
            <person name="Groisillier A."/>
            <person name="Herve C."/>
            <person name="Jabbari K."/>
            <person name="Katinka M."/>
            <person name="Kloareg B."/>
            <person name="Kowalczyk N."/>
            <person name="Labadie K."/>
            <person name="Leblanc C."/>
            <person name="Lopez P.J."/>
            <person name="McLachlan D.H."/>
            <person name="Meslet-Cladiere L."/>
            <person name="Moustafa A."/>
            <person name="Nehr Z."/>
            <person name="Nyvall Collen P."/>
            <person name="Panaud O."/>
            <person name="Partensky F."/>
            <person name="Poulain J."/>
            <person name="Rensing S.A."/>
            <person name="Rousvoal S."/>
            <person name="Samson G."/>
            <person name="Symeonidi A."/>
            <person name="Weissenbach J."/>
            <person name="Zambounis A."/>
            <person name="Wincker P."/>
            <person name="Boyen C."/>
        </authorList>
    </citation>
    <scope>NUCLEOTIDE SEQUENCE [LARGE SCALE GENOMIC DNA]</scope>
    <source>
        <strain evidence="2">cv. Stackhouse</strain>
    </source>
</reference>
<gene>
    <name evidence="1" type="ORF">CHC_T00001633001</name>
</gene>
<dbReference type="EMBL" id="HG001579">
    <property type="protein sequence ID" value="CDF32767.1"/>
    <property type="molecule type" value="Genomic_DNA"/>
</dbReference>
<proteinExistence type="predicted"/>
<evidence type="ECO:0000313" key="1">
    <source>
        <dbReference type="EMBL" id="CDF32767.1"/>
    </source>
</evidence>
<dbReference type="KEGG" id="ccp:CHC_T00001633001"/>
<keyword evidence="2" id="KW-1185">Reference proteome</keyword>
<dbReference type="AlphaFoldDB" id="R7Q2E8"/>